<reference evidence="2 3" key="2">
    <citation type="submission" date="2024-05" db="EMBL/GenBank/DDBJ databases">
        <authorList>
            <person name="Chen Y."/>
            <person name="Shah S."/>
            <person name="Dougan E. K."/>
            <person name="Thang M."/>
            <person name="Chan C."/>
        </authorList>
    </citation>
    <scope>NUCLEOTIDE SEQUENCE [LARGE SCALE GENOMIC DNA]</scope>
</reference>
<name>A0A9P1GS87_9DINO</name>
<evidence type="ECO:0000313" key="1">
    <source>
        <dbReference type="EMBL" id="CAI4020314.1"/>
    </source>
</evidence>
<reference evidence="1" key="1">
    <citation type="submission" date="2022-10" db="EMBL/GenBank/DDBJ databases">
        <authorList>
            <person name="Chen Y."/>
            <person name="Dougan E. K."/>
            <person name="Chan C."/>
            <person name="Rhodes N."/>
            <person name="Thang M."/>
        </authorList>
    </citation>
    <scope>NUCLEOTIDE SEQUENCE</scope>
</reference>
<accession>A0A9P1GS87</accession>
<protein>
    <submittedName>
        <fullName evidence="2">Ankyrin repeat domain-containing protein 42</fullName>
    </submittedName>
</protein>
<sequence length="83" mass="9446">MAGKWWGVKHPFWGPGEDSGGREFEYFGLVEGRKVEYLMDLGADVAAVDRNKDTAYDLAFREHGHRQPEHPVLLFFQSVQAPP</sequence>
<dbReference type="EMBL" id="CAMXCT010006801">
    <property type="protein sequence ID" value="CAI4020314.1"/>
    <property type="molecule type" value="Genomic_DNA"/>
</dbReference>
<proteinExistence type="predicted"/>
<evidence type="ECO:0000313" key="2">
    <source>
        <dbReference type="EMBL" id="CAL4807626.1"/>
    </source>
</evidence>
<gene>
    <name evidence="1" type="ORF">C1SCF055_LOCUS44737</name>
</gene>
<dbReference type="AlphaFoldDB" id="A0A9P1GS87"/>
<dbReference type="Proteomes" id="UP001152797">
    <property type="component" value="Unassembled WGS sequence"/>
</dbReference>
<dbReference type="EMBL" id="CAMXCT020006801">
    <property type="protein sequence ID" value="CAL1173689.1"/>
    <property type="molecule type" value="Genomic_DNA"/>
</dbReference>
<dbReference type="EMBL" id="CAMXCT030006801">
    <property type="protein sequence ID" value="CAL4807626.1"/>
    <property type="molecule type" value="Genomic_DNA"/>
</dbReference>
<comment type="caution">
    <text evidence="1">The sequence shown here is derived from an EMBL/GenBank/DDBJ whole genome shotgun (WGS) entry which is preliminary data.</text>
</comment>
<keyword evidence="3" id="KW-1185">Reference proteome</keyword>
<dbReference type="OrthoDB" id="47198at2759"/>
<organism evidence="1">
    <name type="scientific">Cladocopium goreaui</name>
    <dbReference type="NCBI Taxonomy" id="2562237"/>
    <lineage>
        <taxon>Eukaryota</taxon>
        <taxon>Sar</taxon>
        <taxon>Alveolata</taxon>
        <taxon>Dinophyceae</taxon>
        <taxon>Suessiales</taxon>
        <taxon>Symbiodiniaceae</taxon>
        <taxon>Cladocopium</taxon>
    </lineage>
</organism>
<evidence type="ECO:0000313" key="3">
    <source>
        <dbReference type="Proteomes" id="UP001152797"/>
    </source>
</evidence>